<keyword evidence="2" id="KW-1185">Reference proteome</keyword>
<proteinExistence type="predicted"/>
<accession>A0A9P4JA36</accession>
<dbReference type="AlphaFoldDB" id="A0A9P4JA36"/>
<protein>
    <submittedName>
        <fullName evidence="1">Uncharacterized protein</fullName>
    </submittedName>
</protein>
<reference evidence="1" key="1">
    <citation type="journal article" date="2020" name="Stud. Mycol.">
        <title>101 Dothideomycetes genomes: a test case for predicting lifestyles and emergence of pathogens.</title>
        <authorList>
            <person name="Haridas S."/>
            <person name="Albert R."/>
            <person name="Binder M."/>
            <person name="Bloem J."/>
            <person name="Labutti K."/>
            <person name="Salamov A."/>
            <person name="Andreopoulos B."/>
            <person name="Baker S."/>
            <person name="Barry K."/>
            <person name="Bills G."/>
            <person name="Bluhm B."/>
            <person name="Cannon C."/>
            <person name="Castanera R."/>
            <person name="Culley D."/>
            <person name="Daum C."/>
            <person name="Ezra D."/>
            <person name="Gonzalez J."/>
            <person name="Henrissat B."/>
            <person name="Kuo A."/>
            <person name="Liang C."/>
            <person name="Lipzen A."/>
            <person name="Lutzoni F."/>
            <person name="Magnuson J."/>
            <person name="Mondo S."/>
            <person name="Nolan M."/>
            <person name="Ohm R."/>
            <person name="Pangilinan J."/>
            <person name="Park H.-J."/>
            <person name="Ramirez L."/>
            <person name="Alfaro M."/>
            <person name="Sun H."/>
            <person name="Tritt A."/>
            <person name="Yoshinaga Y."/>
            <person name="Zwiers L.-H."/>
            <person name="Turgeon B."/>
            <person name="Goodwin S."/>
            <person name="Spatafora J."/>
            <person name="Crous P."/>
            <person name="Grigoriev I."/>
        </authorList>
    </citation>
    <scope>NUCLEOTIDE SEQUENCE</scope>
    <source>
        <strain evidence="1">CBS 260.36</strain>
    </source>
</reference>
<evidence type="ECO:0000313" key="2">
    <source>
        <dbReference type="Proteomes" id="UP000799439"/>
    </source>
</evidence>
<comment type="caution">
    <text evidence="1">The sequence shown here is derived from an EMBL/GenBank/DDBJ whole genome shotgun (WGS) entry which is preliminary data.</text>
</comment>
<organism evidence="1 2">
    <name type="scientific">Myriangium duriaei CBS 260.36</name>
    <dbReference type="NCBI Taxonomy" id="1168546"/>
    <lineage>
        <taxon>Eukaryota</taxon>
        <taxon>Fungi</taxon>
        <taxon>Dikarya</taxon>
        <taxon>Ascomycota</taxon>
        <taxon>Pezizomycotina</taxon>
        <taxon>Dothideomycetes</taxon>
        <taxon>Dothideomycetidae</taxon>
        <taxon>Myriangiales</taxon>
        <taxon>Myriangiaceae</taxon>
        <taxon>Myriangium</taxon>
    </lineage>
</organism>
<dbReference type="EMBL" id="ML996082">
    <property type="protein sequence ID" value="KAF2156227.1"/>
    <property type="molecule type" value="Genomic_DNA"/>
</dbReference>
<dbReference type="Proteomes" id="UP000799439">
    <property type="component" value="Unassembled WGS sequence"/>
</dbReference>
<sequence length="179" mass="20257">MKLNGARCVIIDIFFSKNSYNFLLKFYRTRYHQIRTISSELKLPPSTQIPFNQRTPLQQANSVTDEQLRSLGRPEWKINSAQYFRRYGVWESRVKELSVAVSAAVEEGRDLTLPAAPELCMALLAQLLRIGQEFAHSNGGLPVTEEYLGRLVTTANTMFDAMEPTFAAAEAAALLQRRT</sequence>
<name>A0A9P4JA36_9PEZI</name>
<gene>
    <name evidence="1" type="ORF">K461DRAFT_310732</name>
</gene>
<evidence type="ECO:0000313" key="1">
    <source>
        <dbReference type="EMBL" id="KAF2156227.1"/>
    </source>
</evidence>